<feature type="compositionally biased region" description="Basic and acidic residues" evidence="1">
    <location>
        <begin position="250"/>
        <end position="281"/>
    </location>
</feature>
<keyword evidence="3" id="KW-1185">Reference proteome</keyword>
<protein>
    <submittedName>
        <fullName evidence="2">Uncharacterized protein</fullName>
    </submittedName>
</protein>
<sequence length="312" mass="34801">MDGKTTVGWVAMVDNYWDIGSGGDQSGKFKTMAKEKGMSVKDVVLDMVKDEKCGYTRTDVDPQPIPTNGKGIWKGSYGGGFTHQGPCELYIDDKMVFHSDNCEDEYPGGDPKSDQMSEMPVDYSSCNGECMFAIYWVAFQNAQWQAYVNCVPLKGDGSTKQTETKTSNAGSTQGSQTNSKSTENSSKQGDTPSDQAPSTEQKTTQAPSSDQKNQTPSTEKETSQQQSTPAPQDQQKQQQQPQNQQQDQQKQQEEQQKKQQEEQQKQQEEQQKQQEEQKKQQEQTPSSEQRSLDFGNLTGNTGTVQPPTNLRK</sequence>
<evidence type="ECO:0000313" key="2">
    <source>
        <dbReference type="EMBL" id="OWZ06594.1"/>
    </source>
</evidence>
<dbReference type="EMBL" id="NBNE01003896">
    <property type="protein sequence ID" value="OWZ06594.1"/>
    <property type="molecule type" value="Genomic_DNA"/>
</dbReference>
<feature type="compositionally biased region" description="Polar residues" evidence="1">
    <location>
        <begin position="297"/>
        <end position="312"/>
    </location>
</feature>
<evidence type="ECO:0000313" key="3">
    <source>
        <dbReference type="Proteomes" id="UP000198211"/>
    </source>
</evidence>
<feature type="region of interest" description="Disordered" evidence="1">
    <location>
        <begin position="157"/>
        <end position="312"/>
    </location>
</feature>
<dbReference type="AlphaFoldDB" id="A0A225VNA6"/>
<feature type="compositionally biased region" description="Polar residues" evidence="1">
    <location>
        <begin position="158"/>
        <end position="217"/>
    </location>
</feature>
<gene>
    <name evidence="2" type="ORF">PHMEG_00021128</name>
</gene>
<name>A0A225VNA6_9STRA</name>
<reference evidence="3" key="1">
    <citation type="submission" date="2017-03" db="EMBL/GenBank/DDBJ databases">
        <title>Phytopthora megakarya and P. palmivora, two closely related causual agents of cacao black pod achieved similar genome size and gene model numbers by different mechanisms.</title>
        <authorList>
            <person name="Ali S."/>
            <person name="Shao J."/>
            <person name="Larry D.J."/>
            <person name="Kronmiller B."/>
            <person name="Shen D."/>
            <person name="Strem M.D."/>
            <person name="Melnick R.L."/>
            <person name="Guiltinan M.J."/>
            <person name="Tyler B.M."/>
            <person name="Meinhardt L.W."/>
            <person name="Bailey B.A."/>
        </authorList>
    </citation>
    <scope>NUCLEOTIDE SEQUENCE [LARGE SCALE GENOMIC DNA]</scope>
    <source>
        <strain evidence="3">zdho120</strain>
    </source>
</reference>
<organism evidence="2 3">
    <name type="scientific">Phytophthora megakarya</name>
    <dbReference type="NCBI Taxonomy" id="4795"/>
    <lineage>
        <taxon>Eukaryota</taxon>
        <taxon>Sar</taxon>
        <taxon>Stramenopiles</taxon>
        <taxon>Oomycota</taxon>
        <taxon>Peronosporomycetes</taxon>
        <taxon>Peronosporales</taxon>
        <taxon>Peronosporaceae</taxon>
        <taxon>Phytophthora</taxon>
    </lineage>
</organism>
<proteinExistence type="predicted"/>
<accession>A0A225VNA6</accession>
<comment type="caution">
    <text evidence="2">The sequence shown here is derived from an EMBL/GenBank/DDBJ whole genome shotgun (WGS) entry which is preliminary data.</text>
</comment>
<feature type="compositionally biased region" description="Low complexity" evidence="1">
    <location>
        <begin position="223"/>
        <end position="249"/>
    </location>
</feature>
<dbReference type="STRING" id="4795.A0A225VNA6"/>
<dbReference type="Proteomes" id="UP000198211">
    <property type="component" value="Unassembled WGS sequence"/>
</dbReference>
<evidence type="ECO:0000256" key="1">
    <source>
        <dbReference type="SAM" id="MobiDB-lite"/>
    </source>
</evidence>